<dbReference type="EMBL" id="UINC01100601">
    <property type="protein sequence ID" value="SVC60785.1"/>
    <property type="molecule type" value="Genomic_DNA"/>
</dbReference>
<name>A0A382NKE8_9ZZZZ</name>
<keyword evidence="2" id="KW-0663">Pyridoxal phosphate</keyword>
<dbReference type="InterPro" id="IPR015421">
    <property type="entry name" value="PyrdxlP-dep_Trfase_major"/>
</dbReference>
<comment type="cofactor">
    <cofactor evidence="1">
        <name>pyridoxal 5'-phosphate</name>
        <dbReference type="ChEBI" id="CHEBI:597326"/>
    </cofactor>
</comment>
<dbReference type="GO" id="GO:0008483">
    <property type="term" value="F:transaminase activity"/>
    <property type="evidence" value="ECO:0007669"/>
    <property type="project" value="InterPro"/>
</dbReference>
<dbReference type="InterPro" id="IPR005814">
    <property type="entry name" value="Aminotrans_3"/>
</dbReference>
<dbReference type="SUPFAM" id="SSF53383">
    <property type="entry name" value="PLP-dependent transferases"/>
    <property type="match status" value="1"/>
</dbReference>
<dbReference type="Gene3D" id="3.40.640.10">
    <property type="entry name" value="Type I PLP-dependent aspartate aminotransferase-like (Major domain)"/>
    <property type="match status" value="1"/>
</dbReference>
<sequence length="225" mass="25269">MFPNIIKSTEMKDRAKKVIPHQTGTFSRAASAYVEGVYPQYIESGYGSHFTDVDGNEYLDYLMGLGPITLGYNYHAMNQAIIEQLNKGVLFSLPHTIEVELSELISKTIPYADMVKFEKTGSNAVTAAVRAARAYTKRDMIAYCGTGGVWHDWQAAMVSRDGGVPKFNEELIKIFDYNDSDGLEQIFEDFPGKIAAVVLEPTMFEEPKNDFLQKPVINIWAKMLM</sequence>
<dbReference type="InterPro" id="IPR015422">
    <property type="entry name" value="PyrdxlP-dep_Trfase_small"/>
</dbReference>
<dbReference type="AlphaFoldDB" id="A0A382NKE8"/>
<dbReference type="Gene3D" id="3.90.1150.10">
    <property type="entry name" value="Aspartate Aminotransferase, domain 1"/>
    <property type="match status" value="1"/>
</dbReference>
<dbReference type="InterPro" id="IPR015424">
    <property type="entry name" value="PyrdxlP-dep_Trfase"/>
</dbReference>
<dbReference type="PANTHER" id="PTHR43713">
    <property type="entry name" value="GLUTAMATE-1-SEMIALDEHYDE 2,1-AMINOMUTASE"/>
    <property type="match status" value="1"/>
</dbReference>
<evidence type="ECO:0000256" key="2">
    <source>
        <dbReference type="ARBA" id="ARBA00022898"/>
    </source>
</evidence>
<accession>A0A382NKE8</accession>
<evidence type="ECO:0008006" key="4">
    <source>
        <dbReference type="Google" id="ProtNLM"/>
    </source>
</evidence>
<gene>
    <name evidence="3" type="ORF">METZ01_LOCUS313639</name>
</gene>
<protein>
    <recommendedName>
        <fullName evidence="4">Aminotransferase class III-fold pyridoxal phosphate-dependent enzyme</fullName>
    </recommendedName>
</protein>
<proteinExistence type="predicted"/>
<reference evidence="3" key="1">
    <citation type="submission" date="2018-05" db="EMBL/GenBank/DDBJ databases">
        <authorList>
            <person name="Lanie J.A."/>
            <person name="Ng W.-L."/>
            <person name="Kazmierczak K.M."/>
            <person name="Andrzejewski T.M."/>
            <person name="Davidsen T.M."/>
            <person name="Wayne K.J."/>
            <person name="Tettelin H."/>
            <person name="Glass J.I."/>
            <person name="Rusch D."/>
            <person name="Podicherti R."/>
            <person name="Tsui H.-C.T."/>
            <person name="Winkler M.E."/>
        </authorList>
    </citation>
    <scope>NUCLEOTIDE SEQUENCE</scope>
</reference>
<dbReference type="PANTHER" id="PTHR43713:SF3">
    <property type="entry name" value="GLUTAMATE-1-SEMIALDEHYDE 2,1-AMINOMUTASE 1, CHLOROPLASTIC-RELATED"/>
    <property type="match status" value="1"/>
</dbReference>
<evidence type="ECO:0000256" key="1">
    <source>
        <dbReference type="ARBA" id="ARBA00001933"/>
    </source>
</evidence>
<evidence type="ECO:0000313" key="3">
    <source>
        <dbReference type="EMBL" id="SVC60785.1"/>
    </source>
</evidence>
<organism evidence="3">
    <name type="scientific">marine metagenome</name>
    <dbReference type="NCBI Taxonomy" id="408172"/>
    <lineage>
        <taxon>unclassified sequences</taxon>
        <taxon>metagenomes</taxon>
        <taxon>ecological metagenomes</taxon>
    </lineage>
</organism>
<dbReference type="GO" id="GO:0030170">
    <property type="term" value="F:pyridoxal phosphate binding"/>
    <property type="evidence" value="ECO:0007669"/>
    <property type="project" value="InterPro"/>
</dbReference>
<dbReference type="Pfam" id="PF00202">
    <property type="entry name" value="Aminotran_3"/>
    <property type="match status" value="1"/>
</dbReference>
<feature type="non-terminal residue" evidence="3">
    <location>
        <position position="225"/>
    </location>
</feature>